<dbReference type="EMBL" id="JAMQJY010000006">
    <property type="protein sequence ID" value="MCM2677766.1"/>
    <property type="molecule type" value="Genomic_DNA"/>
</dbReference>
<keyword evidence="2" id="KW-1185">Reference proteome</keyword>
<proteinExistence type="predicted"/>
<organism evidence="1 2">
    <name type="scientific">Alkalicoccobacillus plakortidis</name>
    <dbReference type="NCBI Taxonomy" id="444060"/>
    <lineage>
        <taxon>Bacteria</taxon>
        <taxon>Bacillati</taxon>
        <taxon>Bacillota</taxon>
        <taxon>Bacilli</taxon>
        <taxon>Bacillales</taxon>
        <taxon>Bacillaceae</taxon>
        <taxon>Alkalicoccobacillus</taxon>
    </lineage>
</organism>
<evidence type="ECO:0000313" key="1">
    <source>
        <dbReference type="EMBL" id="MCM2677766.1"/>
    </source>
</evidence>
<sequence length="68" mass="7925">MTYIIQQTNTQYEVTLQKVFNYLSQHEQIKGYSPSITEISKHIGDTEEMILESLEFGQNDPLPLKLLH</sequence>
<protein>
    <submittedName>
        <fullName evidence="1">Uncharacterized protein</fullName>
    </submittedName>
</protein>
<dbReference type="RefSeq" id="WP_251611567.1">
    <property type="nucleotide sequence ID" value="NZ_JAMQJY010000006.1"/>
</dbReference>
<dbReference type="Proteomes" id="UP001203665">
    <property type="component" value="Unassembled WGS sequence"/>
</dbReference>
<accession>A0ABT0XPH7</accession>
<name>A0ABT0XPH7_9BACI</name>
<comment type="caution">
    <text evidence="1">The sequence shown here is derived from an EMBL/GenBank/DDBJ whole genome shotgun (WGS) entry which is preliminary data.</text>
</comment>
<gene>
    <name evidence="1" type="ORF">NDM98_21660</name>
</gene>
<evidence type="ECO:0000313" key="2">
    <source>
        <dbReference type="Proteomes" id="UP001203665"/>
    </source>
</evidence>
<reference evidence="1" key="1">
    <citation type="submission" date="2022-06" db="EMBL/GenBank/DDBJ databases">
        <title>Alkalicoccobacillus porphyridii sp. nov., isolated from a marine red alga, Porphyridium purpureum and reclassification of Shouchella plakortidis and Shouchella gibsonii as Alkalicoccobacillus plakortidis comb. nov. and Alkalicoccobacillus gibsonii comb. nov.</title>
        <authorList>
            <person name="Kim K.H."/>
            <person name="Lee J.K."/>
            <person name="Han D.M."/>
            <person name="Baek J.H."/>
            <person name="Jeon C.O."/>
        </authorList>
    </citation>
    <scope>NUCLEOTIDE SEQUENCE</scope>
    <source>
        <strain evidence="1">DSM 19153</strain>
    </source>
</reference>